<dbReference type="AlphaFoldDB" id="A0A518ES65"/>
<evidence type="ECO:0000256" key="2">
    <source>
        <dbReference type="ARBA" id="ARBA00022695"/>
    </source>
</evidence>
<dbReference type="Proteomes" id="UP000320390">
    <property type="component" value="Chromosome"/>
</dbReference>
<name>A0A518ES65_9BACT</name>
<evidence type="ECO:0000256" key="4">
    <source>
        <dbReference type="ARBA" id="ARBA00022932"/>
    </source>
</evidence>
<dbReference type="OrthoDB" id="280892at2"/>
<evidence type="ECO:0000313" key="7">
    <source>
        <dbReference type="Proteomes" id="UP000320390"/>
    </source>
</evidence>
<dbReference type="RefSeq" id="WP_145197476.1">
    <property type="nucleotide sequence ID" value="NZ_CP036434.1"/>
</dbReference>
<evidence type="ECO:0000256" key="3">
    <source>
        <dbReference type="ARBA" id="ARBA00022705"/>
    </source>
</evidence>
<keyword evidence="7" id="KW-1185">Reference proteome</keyword>
<accession>A0A518ES65</accession>
<dbReference type="GO" id="GO:0003887">
    <property type="term" value="F:DNA-directed DNA polymerase activity"/>
    <property type="evidence" value="ECO:0007669"/>
    <property type="project" value="UniProtKB-KW"/>
</dbReference>
<dbReference type="InterPro" id="IPR027417">
    <property type="entry name" value="P-loop_NTPase"/>
</dbReference>
<dbReference type="Gene3D" id="3.40.50.300">
    <property type="entry name" value="P-loop containing nucleotide triphosphate hydrolases"/>
    <property type="match status" value="1"/>
</dbReference>
<evidence type="ECO:0000256" key="1">
    <source>
        <dbReference type="ARBA" id="ARBA00022679"/>
    </source>
</evidence>
<keyword evidence="2" id="KW-0548">Nucleotidyltransferase</keyword>
<gene>
    <name evidence="6" type="ORF">Poly30_24120</name>
</gene>
<protein>
    <submittedName>
        <fullName evidence="6">DNA polymerase III subunit delta</fullName>
    </submittedName>
</protein>
<keyword evidence="3" id="KW-0235">DNA replication</keyword>
<dbReference type="InterPro" id="IPR005790">
    <property type="entry name" value="DNA_polIII_delta"/>
</dbReference>
<evidence type="ECO:0000256" key="5">
    <source>
        <dbReference type="SAM" id="MobiDB-lite"/>
    </source>
</evidence>
<dbReference type="GO" id="GO:0009360">
    <property type="term" value="C:DNA polymerase III complex"/>
    <property type="evidence" value="ECO:0007669"/>
    <property type="project" value="TreeGrafter"/>
</dbReference>
<feature type="compositionally biased region" description="Basic and acidic residues" evidence="5">
    <location>
        <begin position="12"/>
        <end position="21"/>
    </location>
</feature>
<keyword evidence="4" id="KW-0239">DNA-directed DNA polymerase</keyword>
<organism evidence="6 7">
    <name type="scientific">Saltatorellus ferox</name>
    <dbReference type="NCBI Taxonomy" id="2528018"/>
    <lineage>
        <taxon>Bacteria</taxon>
        <taxon>Pseudomonadati</taxon>
        <taxon>Planctomycetota</taxon>
        <taxon>Planctomycetia</taxon>
        <taxon>Planctomycetia incertae sedis</taxon>
        <taxon>Saltatorellus</taxon>
    </lineage>
</organism>
<dbReference type="Gene3D" id="1.10.8.60">
    <property type="match status" value="1"/>
</dbReference>
<sequence>MAKKAASRGAAKRKDPQPEDGLRMLARQLSEGLPPIIILRGEESYFRERGVALAVAAAKAAGMEICRHDALDPEYSAATLLDDLATGALFQSARCIVLRGAERVIIERALQFSSAIRDAMRARLERKAEGLLVLSAARLLATNVLSVAADEAGGANVGCRRLYDKPPQWDPDPRKAELVQWCAGRARDLKVEVNLNEAAYIVAATGNDLAAIDDQLKRLVGRGKEGIQELVAWDASASPFEVADQIAAGDVKRALVGLETLFSGGASQRDGSRTVDVAGIVAQLSASVSGKIREACRVAEAVVAGMAPQKAAERCGVKGGRSGMESFLQSFQARSPEEWAQMLDEFGELERRSRSNVAVDVTDFAQFALRWRRRQSARR</sequence>
<dbReference type="GO" id="GO:0006261">
    <property type="term" value="P:DNA-templated DNA replication"/>
    <property type="evidence" value="ECO:0007669"/>
    <property type="project" value="TreeGrafter"/>
</dbReference>
<dbReference type="EMBL" id="CP036434">
    <property type="protein sequence ID" value="QDV06895.1"/>
    <property type="molecule type" value="Genomic_DNA"/>
</dbReference>
<dbReference type="PANTHER" id="PTHR34388">
    <property type="entry name" value="DNA POLYMERASE III SUBUNIT DELTA"/>
    <property type="match status" value="1"/>
</dbReference>
<proteinExistence type="predicted"/>
<evidence type="ECO:0000313" key="6">
    <source>
        <dbReference type="EMBL" id="QDV06895.1"/>
    </source>
</evidence>
<dbReference type="GO" id="GO:0003677">
    <property type="term" value="F:DNA binding"/>
    <property type="evidence" value="ECO:0007669"/>
    <property type="project" value="InterPro"/>
</dbReference>
<keyword evidence="1" id="KW-0808">Transferase</keyword>
<reference evidence="6 7" key="1">
    <citation type="submission" date="2019-02" db="EMBL/GenBank/DDBJ databases">
        <title>Deep-cultivation of Planctomycetes and their phenomic and genomic characterization uncovers novel biology.</title>
        <authorList>
            <person name="Wiegand S."/>
            <person name="Jogler M."/>
            <person name="Boedeker C."/>
            <person name="Pinto D."/>
            <person name="Vollmers J."/>
            <person name="Rivas-Marin E."/>
            <person name="Kohn T."/>
            <person name="Peeters S.H."/>
            <person name="Heuer A."/>
            <person name="Rast P."/>
            <person name="Oberbeckmann S."/>
            <person name="Bunk B."/>
            <person name="Jeske O."/>
            <person name="Meyerdierks A."/>
            <person name="Storesund J.E."/>
            <person name="Kallscheuer N."/>
            <person name="Luecker S."/>
            <person name="Lage O.M."/>
            <person name="Pohl T."/>
            <person name="Merkel B.J."/>
            <person name="Hornburger P."/>
            <person name="Mueller R.-W."/>
            <person name="Bruemmer F."/>
            <person name="Labrenz M."/>
            <person name="Spormann A.M."/>
            <person name="Op den Camp H."/>
            <person name="Overmann J."/>
            <person name="Amann R."/>
            <person name="Jetten M.S.M."/>
            <person name="Mascher T."/>
            <person name="Medema M.H."/>
            <person name="Devos D.P."/>
            <person name="Kaster A.-K."/>
            <person name="Ovreas L."/>
            <person name="Rohde M."/>
            <person name="Galperin M.Y."/>
            <person name="Jogler C."/>
        </authorList>
    </citation>
    <scope>NUCLEOTIDE SEQUENCE [LARGE SCALE GENOMIC DNA]</scope>
    <source>
        <strain evidence="6 7">Poly30</strain>
    </source>
</reference>
<dbReference type="PANTHER" id="PTHR34388:SF1">
    <property type="entry name" value="DNA POLYMERASE III SUBUNIT DELTA"/>
    <property type="match status" value="1"/>
</dbReference>
<feature type="region of interest" description="Disordered" evidence="5">
    <location>
        <begin position="1"/>
        <end position="21"/>
    </location>
</feature>